<proteinExistence type="predicted"/>
<gene>
    <name evidence="1" type="ORF">FCALED_LOCUS10225</name>
</gene>
<name>A0A9N9DG08_9GLOM</name>
<comment type="caution">
    <text evidence="1">The sequence shown here is derived from an EMBL/GenBank/DDBJ whole genome shotgun (WGS) entry which is preliminary data.</text>
</comment>
<sequence>MCIDRSSKPVSFKEDNKASLRVYRSLNERIIQSAAISDK</sequence>
<keyword evidence="2" id="KW-1185">Reference proteome</keyword>
<protein>
    <submittedName>
        <fullName evidence="1">1241_t:CDS:1</fullName>
    </submittedName>
</protein>
<reference evidence="1" key="1">
    <citation type="submission" date="2021-06" db="EMBL/GenBank/DDBJ databases">
        <authorList>
            <person name="Kallberg Y."/>
            <person name="Tangrot J."/>
            <person name="Rosling A."/>
        </authorList>
    </citation>
    <scope>NUCLEOTIDE SEQUENCE</scope>
    <source>
        <strain evidence="1">UK204</strain>
    </source>
</reference>
<organism evidence="1 2">
    <name type="scientific">Funneliformis caledonium</name>
    <dbReference type="NCBI Taxonomy" id="1117310"/>
    <lineage>
        <taxon>Eukaryota</taxon>
        <taxon>Fungi</taxon>
        <taxon>Fungi incertae sedis</taxon>
        <taxon>Mucoromycota</taxon>
        <taxon>Glomeromycotina</taxon>
        <taxon>Glomeromycetes</taxon>
        <taxon>Glomerales</taxon>
        <taxon>Glomeraceae</taxon>
        <taxon>Funneliformis</taxon>
    </lineage>
</organism>
<evidence type="ECO:0000313" key="2">
    <source>
        <dbReference type="Proteomes" id="UP000789570"/>
    </source>
</evidence>
<dbReference type="EMBL" id="CAJVPQ010003654">
    <property type="protein sequence ID" value="CAG8634140.1"/>
    <property type="molecule type" value="Genomic_DNA"/>
</dbReference>
<evidence type="ECO:0000313" key="1">
    <source>
        <dbReference type="EMBL" id="CAG8634140.1"/>
    </source>
</evidence>
<accession>A0A9N9DG08</accession>
<dbReference type="AlphaFoldDB" id="A0A9N9DG08"/>
<dbReference type="Proteomes" id="UP000789570">
    <property type="component" value="Unassembled WGS sequence"/>
</dbReference>